<dbReference type="EMBL" id="CM056814">
    <property type="protein sequence ID" value="KAJ8626045.1"/>
    <property type="molecule type" value="Genomic_DNA"/>
</dbReference>
<keyword evidence="2" id="KW-1185">Reference proteome</keyword>
<accession>A0ACC2KYD6</accession>
<dbReference type="Proteomes" id="UP001234297">
    <property type="component" value="Chromosome 6"/>
</dbReference>
<reference evidence="1 2" key="1">
    <citation type="journal article" date="2022" name="Hortic Res">
        <title>A haplotype resolved chromosomal level avocado genome allows analysis of novel avocado genes.</title>
        <authorList>
            <person name="Nath O."/>
            <person name="Fletcher S.J."/>
            <person name="Hayward A."/>
            <person name="Shaw L.M."/>
            <person name="Masouleh A.K."/>
            <person name="Furtado A."/>
            <person name="Henry R.J."/>
            <person name="Mitter N."/>
        </authorList>
    </citation>
    <scope>NUCLEOTIDE SEQUENCE [LARGE SCALE GENOMIC DNA]</scope>
    <source>
        <strain evidence="2">cv. Hass</strain>
    </source>
</reference>
<proteinExistence type="predicted"/>
<evidence type="ECO:0000313" key="2">
    <source>
        <dbReference type="Proteomes" id="UP001234297"/>
    </source>
</evidence>
<gene>
    <name evidence="1" type="ORF">MRB53_019352</name>
</gene>
<protein>
    <submittedName>
        <fullName evidence="1">Uncharacterized protein</fullName>
    </submittedName>
</protein>
<comment type="caution">
    <text evidence="1">The sequence shown here is derived from an EMBL/GenBank/DDBJ whole genome shotgun (WGS) entry which is preliminary data.</text>
</comment>
<organism evidence="1 2">
    <name type="scientific">Persea americana</name>
    <name type="common">Avocado</name>
    <dbReference type="NCBI Taxonomy" id="3435"/>
    <lineage>
        <taxon>Eukaryota</taxon>
        <taxon>Viridiplantae</taxon>
        <taxon>Streptophyta</taxon>
        <taxon>Embryophyta</taxon>
        <taxon>Tracheophyta</taxon>
        <taxon>Spermatophyta</taxon>
        <taxon>Magnoliopsida</taxon>
        <taxon>Magnoliidae</taxon>
        <taxon>Laurales</taxon>
        <taxon>Lauraceae</taxon>
        <taxon>Persea</taxon>
    </lineage>
</organism>
<name>A0ACC2KYD6_PERAE</name>
<evidence type="ECO:0000313" key="1">
    <source>
        <dbReference type="EMBL" id="KAJ8626045.1"/>
    </source>
</evidence>
<sequence>MVATCTFRRESGVKTLYFPKIRNKSFRRERHLGHFDTFKRNHLQSKHKGSLVTEHPDFKLQEVSNFALNKGLLGGAGQREETKAFALQLADSMGVEEALENGTQLEPEREETTPLLDYQVGVEGQYTEDGSVDIHGRPALRHVSGSWRASVILMGVECFESLAYYGISTNLVMYIGKTLHQGNASIAASITTWIGTSYLTPFLGALIADSCWGRYKTIFVSTLIFLLGMIIVTLSAFIWSLKPSSYEGISCPSEAKKLLFFSGLYLVAFGSGGLKSSLLPMGADQFEEGNTIEMEKKGSFFNWFYIFGNFGALLSSTFVIWIEEYIDWALGFGIATLFMALAVGGFLLGTSIYRLHKPSGSPLTGLFHVVMASLKKTSMEVPIDSSELYEVWDKKSTVLGSRKLVHTDEFRFLDKAAIISASDVKNGIEYHPWRLCTVTQVEELKIILRLVPIWLTSVIYFAAYSQMYTTFIEQGGMMDTRIGPLSVPPATLFAFEVLSVMLLVLIYDTSISIIRKRFTDNKGGITELQRMGIGRLLIIISMALAALLERKRLESVNGGKSMSITWQLPQYFILGASEVFNGIGQLEFFYNQAPDTMRSMCIAFSLLTMSLGSYLSTLIVAIVSVLTNKGGQTGWIPDNLNDGHLDYFFWALASVSALDFVAYLACAKNYRLKKVIVED</sequence>